<dbReference type="NCBIfam" id="NF001140">
    <property type="entry name" value="PRK00147.1"/>
    <property type="match status" value="1"/>
</dbReference>
<dbReference type="NCBIfam" id="TIGR00113">
    <property type="entry name" value="queA"/>
    <property type="match status" value="1"/>
</dbReference>
<keyword evidence="2 5" id="KW-0808">Transferase</keyword>
<dbReference type="GO" id="GO:0005737">
    <property type="term" value="C:cytoplasm"/>
    <property type="evidence" value="ECO:0007669"/>
    <property type="project" value="UniProtKB-SubCell"/>
</dbReference>
<keyword evidence="3 5" id="KW-0949">S-adenosyl-L-methionine</keyword>
<dbReference type="PANTHER" id="PTHR30307:SF0">
    <property type="entry name" value="S-ADENOSYLMETHIONINE:TRNA RIBOSYLTRANSFERASE-ISOMERASE"/>
    <property type="match status" value="1"/>
</dbReference>
<dbReference type="AlphaFoldDB" id="B2KCE2"/>
<keyword evidence="1 5" id="KW-0963">Cytoplasm</keyword>
<dbReference type="InterPro" id="IPR042119">
    <property type="entry name" value="QueA_dom2"/>
</dbReference>
<dbReference type="HOGENOM" id="CLU_039110_1_1_0"/>
<comment type="subcellular location">
    <subcellularLocation>
        <location evidence="5">Cytoplasm</location>
    </subcellularLocation>
</comment>
<dbReference type="InterPro" id="IPR003699">
    <property type="entry name" value="QueA"/>
</dbReference>
<dbReference type="Gene3D" id="2.40.10.240">
    <property type="entry name" value="QueA-like"/>
    <property type="match status" value="1"/>
</dbReference>
<dbReference type="STRING" id="445932.Emin_0507"/>
<comment type="function">
    <text evidence="5">Transfers and isomerizes the ribose moiety from AdoMet to the 7-aminomethyl group of 7-deazaguanine (preQ1-tRNA) to give epoxyqueuosine (oQ-tRNA).</text>
</comment>
<evidence type="ECO:0000256" key="4">
    <source>
        <dbReference type="ARBA" id="ARBA00022785"/>
    </source>
</evidence>
<evidence type="ECO:0000256" key="1">
    <source>
        <dbReference type="ARBA" id="ARBA00022490"/>
    </source>
</evidence>
<dbReference type="Proteomes" id="UP000001029">
    <property type="component" value="Chromosome"/>
</dbReference>
<reference evidence="6 7" key="1">
    <citation type="journal article" date="2009" name="Appl. Environ. Microbiol.">
        <title>Genomic analysis of 'Elusimicrobium minutum,' the first cultivated representative of the phylum 'Elusimicrobia' (formerly termite group 1).</title>
        <authorList>
            <person name="Herlemann D.P.R."/>
            <person name="Geissinger O."/>
            <person name="Ikeda-Ohtsubo W."/>
            <person name="Kunin V."/>
            <person name="Sun H."/>
            <person name="Lapidus A."/>
            <person name="Hugenholtz P."/>
            <person name="Brune A."/>
        </authorList>
    </citation>
    <scope>NUCLEOTIDE SEQUENCE [LARGE SCALE GENOMIC DNA]</scope>
    <source>
        <strain evidence="6 7">Pei191</strain>
    </source>
</reference>
<proteinExistence type="inferred from homology"/>
<dbReference type="SUPFAM" id="SSF111337">
    <property type="entry name" value="QueA-like"/>
    <property type="match status" value="1"/>
</dbReference>
<evidence type="ECO:0000313" key="6">
    <source>
        <dbReference type="EMBL" id="ACC98063.1"/>
    </source>
</evidence>
<comment type="similarity">
    <text evidence="5">Belongs to the QueA family.</text>
</comment>
<keyword evidence="6" id="KW-0413">Isomerase</keyword>
<name>B2KCE2_ELUMP</name>
<dbReference type="EC" id="2.4.99.17" evidence="5"/>
<comment type="pathway">
    <text evidence="5">tRNA modification; tRNA-queuosine biosynthesis.</text>
</comment>
<evidence type="ECO:0000256" key="2">
    <source>
        <dbReference type="ARBA" id="ARBA00022679"/>
    </source>
</evidence>
<dbReference type="Pfam" id="PF02547">
    <property type="entry name" value="Queuosine_synth"/>
    <property type="match status" value="1"/>
</dbReference>
<organism evidence="6 7">
    <name type="scientific">Elusimicrobium minutum (strain Pei191)</name>
    <dbReference type="NCBI Taxonomy" id="445932"/>
    <lineage>
        <taxon>Bacteria</taxon>
        <taxon>Pseudomonadati</taxon>
        <taxon>Elusimicrobiota</taxon>
        <taxon>Elusimicrobia</taxon>
        <taxon>Elusimicrobiales</taxon>
        <taxon>Elusimicrobiaceae</taxon>
        <taxon>Elusimicrobium</taxon>
    </lineage>
</organism>
<dbReference type="PANTHER" id="PTHR30307">
    <property type="entry name" value="S-ADENOSYLMETHIONINE:TRNA RIBOSYLTRANSFERASE-ISOMERASE"/>
    <property type="match status" value="1"/>
</dbReference>
<dbReference type="UniPathway" id="UPA00392"/>
<dbReference type="InterPro" id="IPR036100">
    <property type="entry name" value="QueA_sf"/>
</dbReference>
<dbReference type="Gene3D" id="3.40.1780.10">
    <property type="entry name" value="QueA-like"/>
    <property type="match status" value="1"/>
</dbReference>
<gene>
    <name evidence="5" type="primary">queA</name>
    <name evidence="6" type="ordered locus">Emin_0507</name>
</gene>
<accession>B2KCE2</accession>
<dbReference type="GO" id="GO:0008616">
    <property type="term" value="P:tRNA queuosine(34) biosynthetic process"/>
    <property type="evidence" value="ECO:0007669"/>
    <property type="project" value="UniProtKB-UniRule"/>
</dbReference>
<keyword evidence="7" id="KW-1185">Reference proteome</keyword>
<dbReference type="KEGG" id="emi:Emin_0507"/>
<dbReference type="HAMAP" id="MF_00113">
    <property type="entry name" value="QueA"/>
    <property type="match status" value="1"/>
</dbReference>
<dbReference type="EMBL" id="CP001055">
    <property type="protein sequence ID" value="ACC98063.1"/>
    <property type="molecule type" value="Genomic_DNA"/>
</dbReference>
<dbReference type="InterPro" id="IPR042118">
    <property type="entry name" value="QueA_dom1"/>
</dbReference>
<dbReference type="GO" id="GO:0051075">
    <property type="term" value="F:S-adenosylmethionine:tRNA ribosyltransferase-isomerase activity"/>
    <property type="evidence" value="ECO:0007669"/>
    <property type="project" value="UniProtKB-EC"/>
</dbReference>
<dbReference type="RefSeq" id="WP_012414678.1">
    <property type="nucleotide sequence ID" value="NC_010644.1"/>
</dbReference>
<protein>
    <recommendedName>
        <fullName evidence="5">S-adenosylmethionine:tRNA ribosyltransferase-isomerase</fullName>
        <ecNumber evidence="5">2.4.99.17</ecNumber>
    </recommendedName>
    <alternativeName>
        <fullName evidence="5">Queuosine biosynthesis protein QueA</fullName>
    </alternativeName>
</protein>
<dbReference type="OrthoDB" id="9805933at2"/>
<evidence type="ECO:0000256" key="5">
    <source>
        <dbReference type="HAMAP-Rule" id="MF_00113"/>
    </source>
</evidence>
<evidence type="ECO:0000313" key="7">
    <source>
        <dbReference type="Proteomes" id="UP000001029"/>
    </source>
</evidence>
<keyword evidence="4 5" id="KW-0671">Queuosine biosynthesis</keyword>
<evidence type="ECO:0000256" key="3">
    <source>
        <dbReference type="ARBA" id="ARBA00022691"/>
    </source>
</evidence>
<comment type="subunit">
    <text evidence="5">Monomer.</text>
</comment>
<comment type="catalytic activity">
    <reaction evidence="5">
        <text>7-aminomethyl-7-carbaguanosine(34) in tRNA + S-adenosyl-L-methionine = epoxyqueuosine(34) in tRNA + adenine + L-methionine + 2 H(+)</text>
        <dbReference type="Rhea" id="RHEA:32155"/>
        <dbReference type="Rhea" id="RHEA-COMP:10342"/>
        <dbReference type="Rhea" id="RHEA-COMP:18582"/>
        <dbReference type="ChEBI" id="CHEBI:15378"/>
        <dbReference type="ChEBI" id="CHEBI:16708"/>
        <dbReference type="ChEBI" id="CHEBI:57844"/>
        <dbReference type="ChEBI" id="CHEBI:59789"/>
        <dbReference type="ChEBI" id="CHEBI:82833"/>
        <dbReference type="ChEBI" id="CHEBI:194443"/>
        <dbReference type="EC" id="2.4.99.17"/>
    </reaction>
</comment>
<sequence>MFERFHNLKINIARTPATPRDSAKLMVLNRDGQKIEHRIFRDISQYFTPGDCLVINDTKVFPAKLFAKKPTGGKVEVLLVRPLEKPNEWTALMRDYKEGIELSFSEDLKAVMDFRNENGEVILKFNNDDVLGYACENGLMPLPQYIEKARKHDGLSASIETDKERYQTVYAQFQGSIAAPTAGFHFTPELLKKIEDKGVKIARVTLHIGWGTFKPLKTDPKEHKMLAEYGTVSEEASKKINEARASGGRIFSVGTTSTRTLESFTENGITKSGGRWTDLFIYPGYKFKAIDCLITNFHFPDSTPLCMASAFASEDFIFKAYNEAVENNYRFYSFGDSMLIL</sequence>